<sequence length="54" mass="6152">MIVYIYAQLDEQNICVGLSRLSGVTDLPYMVLIEEFNPDLLGKQWDGEKFLDSA</sequence>
<evidence type="ECO:0000313" key="2">
    <source>
        <dbReference type="Proteomes" id="UP000009234"/>
    </source>
</evidence>
<protein>
    <submittedName>
        <fullName evidence="1">Uncharacterized protein</fullName>
    </submittedName>
</protein>
<reference evidence="1 2" key="2">
    <citation type="journal article" date="2012" name="Stand. Genomic Sci.">
        <title>Complete genome sequence of the sulfate-reducing firmicute Desulfotomaculum ruminis type strain (DL(T)).</title>
        <authorList>
            <person name="Spring S."/>
            <person name="Visser M."/>
            <person name="Lu M."/>
            <person name="Copeland A."/>
            <person name="Lapidus A."/>
            <person name="Lucas S."/>
            <person name="Cheng J.F."/>
            <person name="Han C."/>
            <person name="Tapia R."/>
            <person name="Goodwin L.A."/>
            <person name="Pitluck S."/>
            <person name="Ivanova N."/>
            <person name="Land M."/>
            <person name="Hauser L."/>
            <person name="Larimer F."/>
            <person name="Rohde M."/>
            <person name="Goker M."/>
            <person name="Detter J.C."/>
            <person name="Kyrpides N.C."/>
            <person name="Woyke T."/>
            <person name="Schaap P.J."/>
            <person name="Plugge C.M."/>
            <person name="Muyzer G."/>
            <person name="Kuever J."/>
            <person name="Pereira I.A."/>
            <person name="Parshina S.N."/>
            <person name="Bernier-Latmani R."/>
            <person name="Stams A.J."/>
            <person name="Klenk H.P."/>
        </authorList>
    </citation>
    <scope>NUCLEOTIDE SEQUENCE [LARGE SCALE GENOMIC DNA]</scope>
    <source>
        <strain evidence="2">ATCC 23193 / DSM 2154 / NCIB 8452 / DL</strain>
    </source>
</reference>
<name>F6DM32_DESRL</name>
<dbReference type="KEGG" id="dru:Desru_1099"/>
<dbReference type="RefSeq" id="WP_013841145.1">
    <property type="nucleotide sequence ID" value="NC_015589.1"/>
</dbReference>
<evidence type="ECO:0000313" key="1">
    <source>
        <dbReference type="EMBL" id="AEG59374.1"/>
    </source>
</evidence>
<dbReference type="AlphaFoldDB" id="F6DM32"/>
<dbReference type="EMBL" id="CP002780">
    <property type="protein sequence ID" value="AEG59374.1"/>
    <property type="molecule type" value="Genomic_DNA"/>
</dbReference>
<keyword evidence="2" id="KW-1185">Reference proteome</keyword>
<organism evidence="1 2">
    <name type="scientific">Desulforamulus ruminis (strain ATCC 23193 / DSM 2154 / NCIMB 8452 / DL)</name>
    <name type="common">Desulfotomaculum ruminis</name>
    <dbReference type="NCBI Taxonomy" id="696281"/>
    <lineage>
        <taxon>Bacteria</taxon>
        <taxon>Bacillati</taxon>
        <taxon>Bacillota</taxon>
        <taxon>Clostridia</taxon>
        <taxon>Eubacteriales</taxon>
        <taxon>Peptococcaceae</taxon>
        <taxon>Desulforamulus</taxon>
    </lineage>
</organism>
<reference evidence="2" key="1">
    <citation type="submission" date="2011-05" db="EMBL/GenBank/DDBJ databases">
        <title>Complete sequence of Desulfotomaculum ruminis DSM 2154.</title>
        <authorList>
            <person name="Lucas S."/>
            <person name="Copeland A."/>
            <person name="Lapidus A."/>
            <person name="Cheng J.-F."/>
            <person name="Goodwin L."/>
            <person name="Pitluck S."/>
            <person name="Lu M."/>
            <person name="Detter J.C."/>
            <person name="Han C."/>
            <person name="Tapia R."/>
            <person name="Land M."/>
            <person name="Hauser L."/>
            <person name="Kyrpides N."/>
            <person name="Ivanova N."/>
            <person name="Mikhailova N."/>
            <person name="Pagani I."/>
            <person name="Stams A.J.M."/>
            <person name="Plugge C.M."/>
            <person name="Muyzer G."/>
            <person name="Kuever J."/>
            <person name="Parshina S.N."/>
            <person name="Ivanova A.E."/>
            <person name="Nazina T.N."/>
            <person name="Brambilla E."/>
            <person name="Spring S."/>
            <person name="Klenk H.-P."/>
            <person name="Woyke T."/>
        </authorList>
    </citation>
    <scope>NUCLEOTIDE SEQUENCE [LARGE SCALE GENOMIC DNA]</scope>
    <source>
        <strain evidence="2">ATCC 23193 / DSM 2154 / NCIB 8452 / DL</strain>
    </source>
</reference>
<dbReference type="Proteomes" id="UP000009234">
    <property type="component" value="Chromosome"/>
</dbReference>
<dbReference type="STRING" id="696281.Desru_1099"/>
<dbReference type="HOGENOM" id="CLU_3042782_0_0_9"/>
<proteinExistence type="predicted"/>
<accession>F6DM32</accession>
<gene>
    <name evidence="1" type="ordered locus">Desru_1099</name>
</gene>